<dbReference type="InterPro" id="IPR036097">
    <property type="entry name" value="HisK_dim/P_sf"/>
</dbReference>
<evidence type="ECO:0000313" key="14">
    <source>
        <dbReference type="Proteomes" id="UP000317155"/>
    </source>
</evidence>
<evidence type="ECO:0000256" key="11">
    <source>
        <dbReference type="SAM" id="Phobius"/>
    </source>
</evidence>
<gene>
    <name evidence="13" type="ORF">FL622_11740</name>
</gene>
<name>A0A550JAX1_9BACT</name>
<dbReference type="SMART" id="SM00387">
    <property type="entry name" value="HATPase_c"/>
    <property type="match status" value="1"/>
</dbReference>
<reference evidence="13 14" key="1">
    <citation type="submission" date="2019-07" db="EMBL/GenBank/DDBJ databases">
        <title>Insights of Desulfuromonas acetexigens electromicrobiology.</title>
        <authorList>
            <person name="Katuri K."/>
            <person name="Sapireddy V."/>
            <person name="Shaw D.R."/>
            <person name="Saikaly P."/>
        </authorList>
    </citation>
    <scope>NUCLEOTIDE SEQUENCE [LARGE SCALE GENOMIC DNA]</scope>
    <source>
        <strain evidence="13 14">2873</strain>
    </source>
</reference>
<keyword evidence="14" id="KW-1185">Reference proteome</keyword>
<evidence type="ECO:0000256" key="9">
    <source>
        <dbReference type="ARBA" id="ARBA00022989"/>
    </source>
</evidence>
<dbReference type="EC" id="2.7.13.3" evidence="3"/>
<evidence type="ECO:0000256" key="8">
    <source>
        <dbReference type="ARBA" id="ARBA00022777"/>
    </source>
</evidence>
<evidence type="ECO:0000256" key="5">
    <source>
        <dbReference type="ARBA" id="ARBA00022553"/>
    </source>
</evidence>
<dbReference type="PROSITE" id="PS50109">
    <property type="entry name" value="HIS_KIN"/>
    <property type="match status" value="1"/>
</dbReference>
<comment type="catalytic activity">
    <reaction evidence="1">
        <text>ATP + protein L-histidine = ADP + protein N-phospho-L-histidine.</text>
        <dbReference type="EC" id="2.7.13.3"/>
    </reaction>
</comment>
<dbReference type="OrthoDB" id="9805967at2"/>
<feature type="transmembrane region" description="Helical" evidence="11">
    <location>
        <begin position="162"/>
        <end position="181"/>
    </location>
</feature>
<dbReference type="SUPFAM" id="SSF55874">
    <property type="entry name" value="ATPase domain of HSP90 chaperone/DNA topoisomerase II/histidine kinase"/>
    <property type="match status" value="1"/>
</dbReference>
<keyword evidence="7 11" id="KW-0812">Transmembrane</keyword>
<dbReference type="PANTHER" id="PTHR43711">
    <property type="entry name" value="TWO-COMPONENT HISTIDINE KINASE"/>
    <property type="match status" value="1"/>
</dbReference>
<dbReference type="InterPro" id="IPR003661">
    <property type="entry name" value="HisK_dim/P_dom"/>
</dbReference>
<dbReference type="Pfam" id="PF02518">
    <property type="entry name" value="HATPase_c"/>
    <property type="match status" value="1"/>
</dbReference>
<dbReference type="CDD" id="cd00082">
    <property type="entry name" value="HisKA"/>
    <property type="match status" value="1"/>
</dbReference>
<evidence type="ECO:0000256" key="3">
    <source>
        <dbReference type="ARBA" id="ARBA00012438"/>
    </source>
</evidence>
<evidence type="ECO:0000256" key="1">
    <source>
        <dbReference type="ARBA" id="ARBA00000085"/>
    </source>
</evidence>
<evidence type="ECO:0000313" key="13">
    <source>
        <dbReference type="EMBL" id="TRO80366.1"/>
    </source>
</evidence>
<dbReference type="InterPro" id="IPR003594">
    <property type="entry name" value="HATPase_dom"/>
</dbReference>
<dbReference type="PANTHER" id="PTHR43711:SF1">
    <property type="entry name" value="HISTIDINE KINASE 1"/>
    <property type="match status" value="1"/>
</dbReference>
<dbReference type="PRINTS" id="PR00344">
    <property type="entry name" value="BCTRLSENSOR"/>
</dbReference>
<evidence type="ECO:0000256" key="2">
    <source>
        <dbReference type="ARBA" id="ARBA00004651"/>
    </source>
</evidence>
<dbReference type="InterPro" id="IPR050736">
    <property type="entry name" value="Sensor_HK_Regulatory"/>
</dbReference>
<dbReference type="EMBL" id="VJVV01000008">
    <property type="protein sequence ID" value="TRO80366.1"/>
    <property type="molecule type" value="Genomic_DNA"/>
</dbReference>
<evidence type="ECO:0000256" key="7">
    <source>
        <dbReference type="ARBA" id="ARBA00022692"/>
    </source>
</evidence>
<feature type="domain" description="Histidine kinase" evidence="12">
    <location>
        <begin position="208"/>
        <end position="413"/>
    </location>
</feature>
<dbReference type="InterPro" id="IPR005467">
    <property type="entry name" value="His_kinase_dom"/>
</dbReference>
<dbReference type="Gene3D" id="1.10.287.130">
    <property type="match status" value="1"/>
</dbReference>
<proteinExistence type="predicted"/>
<dbReference type="InterPro" id="IPR036890">
    <property type="entry name" value="HATPase_C_sf"/>
</dbReference>
<evidence type="ECO:0000256" key="6">
    <source>
        <dbReference type="ARBA" id="ARBA00022679"/>
    </source>
</evidence>
<keyword evidence="5" id="KW-0597">Phosphoprotein</keyword>
<keyword evidence="6" id="KW-0808">Transferase</keyword>
<evidence type="ECO:0000259" key="12">
    <source>
        <dbReference type="PROSITE" id="PS50109"/>
    </source>
</evidence>
<comment type="subcellular location">
    <subcellularLocation>
        <location evidence="2">Cell membrane</location>
        <topology evidence="2">Multi-pass membrane protein</topology>
    </subcellularLocation>
</comment>
<dbReference type="SUPFAM" id="SSF103190">
    <property type="entry name" value="Sensory domain-like"/>
    <property type="match status" value="1"/>
</dbReference>
<evidence type="ECO:0000256" key="10">
    <source>
        <dbReference type="ARBA" id="ARBA00023012"/>
    </source>
</evidence>
<keyword evidence="9 11" id="KW-1133">Transmembrane helix</keyword>
<dbReference type="Gene3D" id="3.30.565.10">
    <property type="entry name" value="Histidine kinase-like ATPase, C-terminal domain"/>
    <property type="match status" value="1"/>
</dbReference>
<comment type="caution">
    <text evidence="13">The sequence shown here is derived from an EMBL/GenBank/DDBJ whole genome shotgun (WGS) entry which is preliminary data.</text>
</comment>
<dbReference type="GO" id="GO:0000155">
    <property type="term" value="F:phosphorelay sensor kinase activity"/>
    <property type="evidence" value="ECO:0007669"/>
    <property type="project" value="InterPro"/>
</dbReference>
<accession>A0A550JAX1</accession>
<keyword evidence="8 13" id="KW-0418">Kinase</keyword>
<sequence>MKRIPLGPGFWLVLVGLLFSGLLGAFGVSNYRSARPIAEGTLRGLALSLASTFEALANQDPSLVLLRRVSSPDIAFYAVSDPAGLLLFHSNPDLVGTLTADDYTPPAFTARGFWEGRIVLGTGEEVYEFLAPLHLPDRQLIQRLVLHTYQADAVVRRARNGLMVLGLLLAAGWGMGIVLYLQARRAARHRREMARQQHLAQLGTLGAVLAHEVRNPLSGIKGYAQLLEETLGHEEQRQFARQVVTESVRLEELVNDLLAYAQPSLPKLAPVALPALAQEVLALVEGSARAAGVRLECAEDASPPVLADADRLRQVLLNLLVNAVQATAAGGEVRLTAWERGGKVELQVSDTGQGIAAEDLPRIFEPFFTRRARGTGLGLAICKKYLDEMHGTLTVESVPGQGSVFTVTLPTAKRSGQ</sequence>
<dbReference type="Proteomes" id="UP000317155">
    <property type="component" value="Unassembled WGS sequence"/>
</dbReference>
<organism evidence="13 14">
    <name type="scientific">Trichloromonas acetexigens</name>
    <dbReference type="NCBI Taxonomy" id="38815"/>
    <lineage>
        <taxon>Bacteria</taxon>
        <taxon>Pseudomonadati</taxon>
        <taxon>Thermodesulfobacteriota</taxon>
        <taxon>Desulfuromonadia</taxon>
        <taxon>Desulfuromonadales</taxon>
        <taxon>Trichloromonadaceae</taxon>
        <taxon>Trichloromonas</taxon>
    </lineage>
</organism>
<dbReference type="AlphaFoldDB" id="A0A550JAX1"/>
<dbReference type="SMART" id="SM00388">
    <property type="entry name" value="HisKA"/>
    <property type="match status" value="1"/>
</dbReference>
<keyword evidence="11" id="KW-0472">Membrane</keyword>
<dbReference type="CDD" id="cd16922">
    <property type="entry name" value="HATPase_EvgS-ArcB-TorS-like"/>
    <property type="match status" value="1"/>
</dbReference>
<dbReference type="SUPFAM" id="SSF47384">
    <property type="entry name" value="Homodimeric domain of signal transducing histidine kinase"/>
    <property type="match status" value="1"/>
</dbReference>
<evidence type="ECO:0000256" key="4">
    <source>
        <dbReference type="ARBA" id="ARBA00022475"/>
    </source>
</evidence>
<keyword evidence="10" id="KW-0902">Two-component regulatory system</keyword>
<keyword evidence="4" id="KW-1003">Cell membrane</keyword>
<dbReference type="InterPro" id="IPR029151">
    <property type="entry name" value="Sensor-like_sf"/>
</dbReference>
<dbReference type="InterPro" id="IPR004358">
    <property type="entry name" value="Sig_transdc_His_kin-like_C"/>
</dbReference>
<dbReference type="GO" id="GO:0005886">
    <property type="term" value="C:plasma membrane"/>
    <property type="evidence" value="ECO:0007669"/>
    <property type="project" value="UniProtKB-SubCell"/>
</dbReference>
<dbReference type="Pfam" id="PF00512">
    <property type="entry name" value="HisKA"/>
    <property type="match status" value="1"/>
</dbReference>
<protein>
    <recommendedName>
        <fullName evidence="3">histidine kinase</fullName>
        <ecNumber evidence="3">2.7.13.3</ecNumber>
    </recommendedName>
</protein>